<keyword evidence="2" id="KW-0812">Transmembrane</keyword>
<dbReference type="Pfam" id="PF07228">
    <property type="entry name" value="SpoIIE"/>
    <property type="match status" value="1"/>
</dbReference>
<evidence type="ECO:0000256" key="2">
    <source>
        <dbReference type="SAM" id="Phobius"/>
    </source>
</evidence>
<feature type="transmembrane region" description="Helical" evidence="2">
    <location>
        <begin position="395"/>
        <end position="413"/>
    </location>
</feature>
<evidence type="ECO:0000259" key="3">
    <source>
        <dbReference type="PROSITE" id="PS51746"/>
    </source>
</evidence>
<evidence type="ECO:0000313" key="5">
    <source>
        <dbReference type="Proteomes" id="UP000027647"/>
    </source>
</evidence>
<keyword evidence="5" id="KW-1185">Reference proteome</keyword>
<name>A0A074MGS7_ERYLO</name>
<dbReference type="AlphaFoldDB" id="A0A074MGS7"/>
<sequence>MQPKTKRAITAAVLAGALIGVVISVFGGEFQRRLVFDSWQQWAPRSNTSDDVVVVMIDDESVRKKGQWPWRRTDVAALIENIAIAQPAAIGVDIFFVEPDRLDPKNFLALYNEDALAPATRDRVLELPGGDQYLASVIEEAPTVLARVTTTDKTRGIGELTFESIEGKPPEGIAKADYLLTSIKLLDDAAPARGVVDGPPDADGIVRRVPLSIIAGETTIAGFALQIATMTRGGEPPEWTEDGLKLGETIIPSDTSANLEFKMTPEWDANVITALDVLNGKFNVEEMQGKAVIVGFGATGTTDIVATPVASEMQGTLVQAQAVDAILNGHWLSRPGWAQALELAFALALVAMLLAGGLGIAKWLFVPAGVLAAALPIGSFVAYDSAGLLIDPARPLIIALCAVIALVLVRYALTFAELVEKRIVTAEQEKENESARKLQLTMVPSAARLAKLGTRTEIGAVLEPAKSVGGDFYDAMELEGNRLAFLVGDVSGKGLRAALFMALSKSVSKNNLLRSSGDLEAAVRQVNADLMAEEDEEMDLTMLVGVIDCSTGQIEMVNAGHEDPMLVKTDGSVEVVKMRGGLRLRTLDDFPYSVETIQLQAGETLVIITDGATDAMNIKEDRFGLERVMDALGSGGGKSAPDQAKAIASKVRAFERGTDPADDLTILALRYLGNDTDD</sequence>
<keyword evidence="1" id="KW-0378">Hydrolase</keyword>
<dbReference type="PANTHER" id="PTHR43156:SF2">
    <property type="entry name" value="STAGE II SPORULATION PROTEIN E"/>
    <property type="match status" value="1"/>
</dbReference>
<dbReference type="Gene3D" id="3.60.40.10">
    <property type="entry name" value="PPM-type phosphatase domain"/>
    <property type="match status" value="1"/>
</dbReference>
<dbReference type="eggNOG" id="COG4252">
    <property type="taxonomic scope" value="Bacteria"/>
</dbReference>
<dbReference type="SMART" id="SM00331">
    <property type="entry name" value="PP2C_SIG"/>
    <property type="match status" value="1"/>
</dbReference>
<feature type="transmembrane region" description="Helical" evidence="2">
    <location>
        <begin position="336"/>
        <end position="356"/>
    </location>
</feature>
<keyword evidence="2" id="KW-1133">Transmembrane helix</keyword>
<accession>A0A074MGS7</accession>
<proteinExistence type="predicted"/>
<dbReference type="InterPro" id="IPR007890">
    <property type="entry name" value="CHASE2"/>
</dbReference>
<dbReference type="EMBL" id="JMIW01000001">
    <property type="protein sequence ID" value="KEO92035.1"/>
    <property type="molecule type" value="Genomic_DNA"/>
</dbReference>
<dbReference type="eggNOG" id="COG2208">
    <property type="taxonomic scope" value="Bacteria"/>
</dbReference>
<dbReference type="STRING" id="1044.EH31_05020"/>
<dbReference type="SUPFAM" id="SSF81606">
    <property type="entry name" value="PP2C-like"/>
    <property type="match status" value="1"/>
</dbReference>
<gene>
    <name evidence="4" type="ORF">EH31_05020</name>
</gene>
<protein>
    <recommendedName>
        <fullName evidence="3">PPM-type phosphatase domain-containing protein</fullName>
    </recommendedName>
</protein>
<keyword evidence="2" id="KW-0472">Membrane</keyword>
<reference evidence="4 5" key="1">
    <citation type="submission" date="2014-04" db="EMBL/GenBank/DDBJ databases">
        <title>A comprehensive comparison of genomes of Erythrobacter spp. strains.</title>
        <authorList>
            <person name="Zheng Q."/>
        </authorList>
    </citation>
    <scope>NUCLEOTIDE SEQUENCE [LARGE SCALE GENOMIC DNA]</scope>
    <source>
        <strain evidence="4 5">DSM 6997</strain>
    </source>
</reference>
<dbReference type="OrthoDB" id="9789782at2"/>
<feature type="domain" description="PPM-type phosphatase" evidence="3">
    <location>
        <begin position="451"/>
        <end position="678"/>
    </location>
</feature>
<dbReference type="SMART" id="SM01080">
    <property type="entry name" value="CHASE2"/>
    <property type="match status" value="1"/>
</dbReference>
<dbReference type="InterPro" id="IPR001932">
    <property type="entry name" value="PPM-type_phosphatase-like_dom"/>
</dbReference>
<comment type="caution">
    <text evidence="4">The sequence shown here is derived from an EMBL/GenBank/DDBJ whole genome shotgun (WGS) entry which is preliminary data.</text>
</comment>
<organism evidence="4 5">
    <name type="scientific">Erythrobacter longus</name>
    <dbReference type="NCBI Taxonomy" id="1044"/>
    <lineage>
        <taxon>Bacteria</taxon>
        <taxon>Pseudomonadati</taxon>
        <taxon>Pseudomonadota</taxon>
        <taxon>Alphaproteobacteria</taxon>
        <taxon>Sphingomonadales</taxon>
        <taxon>Erythrobacteraceae</taxon>
        <taxon>Erythrobacter/Porphyrobacter group</taxon>
        <taxon>Erythrobacter</taxon>
    </lineage>
</organism>
<dbReference type="PANTHER" id="PTHR43156">
    <property type="entry name" value="STAGE II SPORULATION PROTEIN E-RELATED"/>
    <property type="match status" value="1"/>
</dbReference>
<evidence type="ECO:0000313" key="4">
    <source>
        <dbReference type="EMBL" id="KEO92035.1"/>
    </source>
</evidence>
<evidence type="ECO:0000256" key="1">
    <source>
        <dbReference type="ARBA" id="ARBA00022801"/>
    </source>
</evidence>
<dbReference type="Proteomes" id="UP000027647">
    <property type="component" value="Unassembled WGS sequence"/>
</dbReference>
<dbReference type="InterPro" id="IPR052016">
    <property type="entry name" value="Bact_Sigma-Reg"/>
</dbReference>
<dbReference type="PROSITE" id="PS51746">
    <property type="entry name" value="PPM_2"/>
    <property type="match status" value="1"/>
</dbReference>
<dbReference type="Pfam" id="PF05226">
    <property type="entry name" value="CHASE2"/>
    <property type="match status" value="1"/>
</dbReference>
<dbReference type="InterPro" id="IPR036457">
    <property type="entry name" value="PPM-type-like_dom_sf"/>
</dbReference>
<dbReference type="RefSeq" id="WP_034958412.1">
    <property type="nucleotide sequence ID" value="NZ_JMIW01000001.1"/>
</dbReference>
<feature type="transmembrane region" description="Helical" evidence="2">
    <location>
        <begin position="363"/>
        <end position="383"/>
    </location>
</feature>
<dbReference type="GO" id="GO:0016791">
    <property type="term" value="F:phosphatase activity"/>
    <property type="evidence" value="ECO:0007669"/>
    <property type="project" value="TreeGrafter"/>
</dbReference>